<feature type="transmembrane region" description="Helical" evidence="6">
    <location>
        <begin position="94"/>
        <end position="113"/>
    </location>
</feature>
<evidence type="ECO:0000313" key="9">
    <source>
        <dbReference type="Proteomes" id="UP000235728"/>
    </source>
</evidence>
<dbReference type="Proteomes" id="UP000235728">
    <property type="component" value="Unassembled WGS sequence"/>
</dbReference>
<dbReference type="Gene3D" id="1.20.1250.20">
    <property type="entry name" value="MFS general substrate transporter like domains"/>
    <property type="match status" value="1"/>
</dbReference>
<comment type="caution">
    <text evidence="8">The sequence shown here is derived from an EMBL/GenBank/DDBJ whole genome shotgun (WGS) entry which is preliminary data.</text>
</comment>
<evidence type="ECO:0000259" key="7">
    <source>
        <dbReference type="PROSITE" id="PS50850"/>
    </source>
</evidence>
<dbReference type="PANTHER" id="PTHR48022:SF14">
    <property type="entry name" value="MAJOR FACILITATOR SUPERFAMILY (MFS) PROFILE DOMAIN-CONTAINING PROTEIN-RELATED"/>
    <property type="match status" value="1"/>
</dbReference>
<dbReference type="InterPro" id="IPR050360">
    <property type="entry name" value="MFS_Sugar_Transporters"/>
</dbReference>
<reference evidence="8 9" key="1">
    <citation type="journal article" date="2016" name="Appl. Microbiol. Biotechnol.">
        <title>Characterization of T-DNA insertion mutants with decreased virulence in the entomopathogenic fungus Beauveria bassiana JEF-007.</title>
        <authorList>
            <person name="Kim S."/>
            <person name="Lee S.J."/>
            <person name="Nai Y.S."/>
            <person name="Yu J.S."/>
            <person name="Lee M.R."/>
            <person name="Yang Y.T."/>
            <person name="Kim J.S."/>
        </authorList>
    </citation>
    <scope>NUCLEOTIDE SEQUENCE [LARGE SCALE GENOMIC DNA]</scope>
    <source>
        <strain evidence="8 9">JEF-007</strain>
    </source>
</reference>
<evidence type="ECO:0000313" key="8">
    <source>
        <dbReference type="EMBL" id="PMB63518.1"/>
    </source>
</evidence>
<feature type="domain" description="Major facilitator superfamily (MFS) profile" evidence="7">
    <location>
        <begin position="25"/>
        <end position="167"/>
    </location>
</feature>
<comment type="similarity">
    <text evidence="2">Belongs to the major facilitator superfamily. Sugar transporter (TC 2.A.1.1) family.</text>
</comment>
<name>A0A2N6N8C0_BEABA</name>
<evidence type="ECO:0000256" key="1">
    <source>
        <dbReference type="ARBA" id="ARBA00004141"/>
    </source>
</evidence>
<dbReference type="GO" id="GO:0005351">
    <property type="term" value="F:carbohydrate:proton symporter activity"/>
    <property type="evidence" value="ECO:0007669"/>
    <property type="project" value="TreeGrafter"/>
</dbReference>
<dbReference type="SUPFAM" id="SSF103473">
    <property type="entry name" value="MFS general substrate transporter"/>
    <property type="match status" value="1"/>
</dbReference>
<evidence type="ECO:0000256" key="4">
    <source>
        <dbReference type="ARBA" id="ARBA00022989"/>
    </source>
</evidence>
<evidence type="ECO:0000256" key="5">
    <source>
        <dbReference type="ARBA" id="ARBA00023136"/>
    </source>
</evidence>
<gene>
    <name evidence="8" type="primary">YDR387C</name>
    <name evidence="8" type="ORF">BM221_010623</name>
</gene>
<keyword evidence="4 6" id="KW-1133">Transmembrane helix</keyword>
<dbReference type="EMBL" id="MRVG01000020">
    <property type="protein sequence ID" value="PMB63518.1"/>
    <property type="molecule type" value="Genomic_DNA"/>
</dbReference>
<dbReference type="GO" id="GO:0016020">
    <property type="term" value="C:membrane"/>
    <property type="evidence" value="ECO:0007669"/>
    <property type="project" value="UniProtKB-SubCell"/>
</dbReference>
<evidence type="ECO:0000256" key="3">
    <source>
        <dbReference type="ARBA" id="ARBA00022692"/>
    </source>
</evidence>
<protein>
    <submittedName>
        <fullName evidence="8">Putative metabolite transport protein</fullName>
    </submittedName>
</protein>
<dbReference type="PROSITE" id="PS50850">
    <property type="entry name" value="MFS"/>
    <property type="match status" value="1"/>
</dbReference>
<dbReference type="InterPro" id="IPR005828">
    <property type="entry name" value="MFS_sugar_transport-like"/>
</dbReference>
<accession>A0A2N6N8C0</accession>
<sequence>MSMTGLGQIHADNVQPAGTRRLFMICLQLALGSSIWGYNIGILSSVLVHPGWRGALHDPEPAQKGLVTGFYYVGTLIAYVFLSHPLADLLGRRYAAQAGTLVLCLGALVMAAAAGRYALGIMVVGRGICGLGVGVLGGSEMSPAKERGKYVTMNHVGFVAGLATGLW</sequence>
<feature type="transmembrane region" description="Helical" evidence="6">
    <location>
        <begin position="21"/>
        <end position="42"/>
    </location>
</feature>
<feature type="transmembrane region" description="Helical" evidence="6">
    <location>
        <begin position="62"/>
        <end position="82"/>
    </location>
</feature>
<organism evidence="8 9">
    <name type="scientific">Beauveria bassiana</name>
    <name type="common">White muscardine disease fungus</name>
    <name type="synonym">Tritirachium shiotae</name>
    <dbReference type="NCBI Taxonomy" id="176275"/>
    <lineage>
        <taxon>Eukaryota</taxon>
        <taxon>Fungi</taxon>
        <taxon>Dikarya</taxon>
        <taxon>Ascomycota</taxon>
        <taxon>Pezizomycotina</taxon>
        <taxon>Sordariomycetes</taxon>
        <taxon>Hypocreomycetidae</taxon>
        <taxon>Hypocreales</taxon>
        <taxon>Cordycipitaceae</taxon>
        <taxon>Beauveria</taxon>
    </lineage>
</organism>
<comment type="subcellular location">
    <subcellularLocation>
        <location evidence="1">Membrane</location>
        <topology evidence="1">Multi-pass membrane protein</topology>
    </subcellularLocation>
</comment>
<evidence type="ECO:0000256" key="6">
    <source>
        <dbReference type="SAM" id="Phobius"/>
    </source>
</evidence>
<proteinExistence type="inferred from homology"/>
<dbReference type="Pfam" id="PF00083">
    <property type="entry name" value="Sugar_tr"/>
    <property type="match status" value="1"/>
</dbReference>
<keyword evidence="5 6" id="KW-0472">Membrane</keyword>
<dbReference type="AlphaFoldDB" id="A0A2N6N8C0"/>
<keyword evidence="3 6" id="KW-0812">Transmembrane</keyword>
<dbReference type="InterPro" id="IPR020846">
    <property type="entry name" value="MFS_dom"/>
</dbReference>
<evidence type="ECO:0000256" key="2">
    <source>
        <dbReference type="ARBA" id="ARBA00010992"/>
    </source>
</evidence>
<dbReference type="PANTHER" id="PTHR48022">
    <property type="entry name" value="PLASTIDIC GLUCOSE TRANSPORTER 4"/>
    <property type="match status" value="1"/>
</dbReference>
<feature type="transmembrane region" description="Helical" evidence="6">
    <location>
        <begin position="119"/>
        <end position="139"/>
    </location>
</feature>
<dbReference type="InterPro" id="IPR036259">
    <property type="entry name" value="MFS_trans_sf"/>
</dbReference>